<dbReference type="GO" id="GO:1990423">
    <property type="term" value="C:RZZ complex"/>
    <property type="evidence" value="ECO:0007669"/>
    <property type="project" value="TreeGrafter"/>
</dbReference>
<dbReference type="PANTHER" id="PTHR12205">
    <property type="entry name" value="CENTROMERE/KINETOCHORE PROTEIN ZW10"/>
    <property type="match status" value="1"/>
</dbReference>
<evidence type="ECO:0000259" key="2">
    <source>
        <dbReference type="Pfam" id="PF20666"/>
    </source>
</evidence>
<keyword evidence="5" id="KW-1185">Reference proteome</keyword>
<dbReference type="Pfam" id="PF22766">
    <property type="entry name" value="ZW10_C2"/>
    <property type="match status" value="1"/>
</dbReference>
<evidence type="ECO:0000256" key="1">
    <source>
        <dbReference type="SAM" id="MobiDB-lite"/>
    </source>
</evidence>
<name>A0A1Y1UCV1_9TREE</name>
<feature type="region of interest" description="Disordered" evidence="1">
    <location>
        <begin position="470"/>
        <end position="622"/>
    </location>
</feature>
<reference evidence="4 5" key="1">
    <citation type="submission" date="2017-03" db="EMBL/GenBank/DDBJ databases">
        <title>Widespread Adenine N6-methylation of Active Genes in Fungi.</title>
        <authorList>
            <consortium name="DOE Joint Genome Institute"/>
            <person name="Mondo S.J."/>
            <person name="Dannebaum R.O."/>
            <person name="Kuo R.C."/>
            <person name="Louie K.B."/>
            <person name="Bewick A.J."/>
            <person name="Labutti K."/>
            <person name="Haridas S."/>
            <person name="Kuo A."/>
            <person name="Salamov A."/>
            <person name="Ahrendt S.R."/>
            <person name="Lau R."/>
            <person name="Bowen B.P."/>
            <person name="Lipzen A."/>
            <person name="Sullivan W."/>
            <person name="Andreopoulos W.B."/>
            <person name="Clum A."/>
            <person name="Lindquist E."/>
            <person name="Daum C."/>
            <person name="Northen T.R."/>
            <person name="Ramamoorthy G."/>
            <person name="Schmitz R.J."/>
            <person name="Gryganskyi A."/>
            <person name="Culley D."/>
            <person name="Magnuson J."/>
            <person name="James T.Y."/>
            <person name="O'Malley M.A."/>
            <person name="Stajich J.E."/>
            <person name="Spatafora J.W."/>
            <person name="Visel A."/>
            <person name="Grigoriev I.V."/>
        </authorList>
    </citation>
    <scope>NUCLEOTIDE SEQUENCE [LARGE SCALE GENOMIC DNA]</scope>
    <source>
        <strain evidence="4 5">NRRL Y-17943</strain>
    </source>
</reference>
<dbReference type="EMBL" id="NBSH01000012">
    <property type="protein sequence ID" value="ORX34895.1"/>
    <property type="molecule type" value="Genomic_DNA"/>
</dbReference>
<evidence type="ECO:0000313" key="5">
    <source>
        <dbReference type="Proteomes" id="UP000193218"/>
    </source>
</evidence>
<dbReference type="OrthoDB" id="534815at2759"/>
<dbReference type="PANTHER" id="PTHR12205:SF0">
    <property type="entry name" value="CENTROMERE_KINETOCHORE PROTEIN ZW10 HOMOLOG"/>
    <property type="match status" value="1"/>
</dbReference>
<dbReference type="InterPro" id="IPR046362">
    <property type="entry name" value="Zw10/DSL1_C_sf"/>
</dbReference>
<dbReference type="AlphaFoldDB" id="A0A1Y1UCV1"/>
<proteinExistence type="predicted"/>
<comment type="caution">
    <text evidence="4">The sequence shown here is derived from an EMBL/GenBank/DDBJ whole genome shotgun (WGS) entry which is preliminary data.</text>
</comment>
<dbReference type="RefSeq" id="XP_021869111.1">
    <property type="nucleotide sequence ID" value="XM_022019166.1"/>
</dbReference>
<dbReference type="GO" id="GO:0005737">
    <property type="term" value="C:cytoplasm"/>
    <property type="evidence" value="ECO:0007669"/>
    <property type="project" value="GOC"/>
</dbReference>
<dbReference type="GO" id="GO:0006888">
    <property type="term" value="P:endoplasmic reticulum to Golgi vesicle-mediated transport"/>
    <property type="evidence" value="ECO:0007669"/>
    <property type="project" value="TreeGrafter"/>
</dbReference>
<accession>A0A1Y1UCV1</accession>
<evidence type="ECO:0000313" key="4">
    <source>
        <dbReference type="EMBL" id="ORX34895.1"/>
    </source>
</evidence>
<dbReference type="Pfam" id="PF20666">
    <property type="entry name" value="ZW10_C"/>
    <property type="match status" value="1"/>
</dbReference>
<gene>
    <name evidence="4" type="ORF">BD324DRAFT_682822</name>
</gene>
<evidence type="ECO:0000259" key="3">
    <source>
        <dbReference type="Pfam" id="PF22766"/>
    </source>
</evidence>
<protein>
    <submittedName>
        <fullName evidence="4">Uncharacterized protein</fullName>
    </submittedName>
</protein>
<sequence length="941" mass="103978">MFPVPDHLPKRGGAHLSSEDRGLPDPTLDLLDPLIDEWASSQPSGSKTAISRSSKIREVRTKLTEAIHHNKTNAHELLRANYPSISSHIRLGEQAKIDFGKISRSVDQLEKDIHPEDAEISFLPPLLANLDRHFAAVQAQAATQAQLRALELAKEEVGKLHRLEEAVWAGRGADEWVIKELIAEKRTEALELEGTRLYTEMTSRYFLLRSMVTEQLSDGLKEAISLATFPDGRRTLRVQGRATLPQPKLTRPEIHPQKSSKPPPYSLAHVYNALASFQSLDSILQNLQTRLLREIVAPVASRPLHMEVSGSDPVASVTLQSAQSLATPKERIDSVASILSFITDHVLPSSDRTEAVRISFLAGVQQESMRLIVQHILLPSMPSALSAIPSWLETVNHAVEVESQNVSSGRIIAPFFTSEAGRAWATQRRKRVAEDVRKLIDGGWGGWEAVTEQRDKEVLTLIEVEVSDGEDVGTEVKGEEPDEFGWGFDDQADDKSDAEGVDDGWGFDESENADAGPSKSAPSLDSSKQEGDTGDGWDFDLSTPQAELPPAPPPVAKPVREAKRLGKKVAKVANEAGDDPWASEGEKEPEEAAVPPAETSTADDWAWGDGEQPTKTRTKKKRKLLKEERQTIKETFLISRACEKIVDMADRALMEAVDLESKDLLSPSFRGSHTLLLAAASDVFDVYRSLLPTHFVSQVRDVPTLAMQMYNDAGHLAKRVAALQEQYPMWSDVEGDASPVEIAKRLDALAVHAFESQLALQKQALMEELAEARLDDVAREIGMKNAERSLQGVAHKIDTLSRVLKVVLPETTYLLVLGYLLDETIQKISGDILALQDITEVESTRLSELLRVIYPLEEIFVLNPGQPSAIVAQVPHWLKFCYISELLNANLVDILYLFDSGALIDFTTDELVRLIRALFADSEKRDQAIDKIEKGLGEAAE</sequence>
<dbReference type="InterPro" id="IPR048343">
    <property type="entry name" value="ZW10_C"/>
</dbReference>
<dbReference type="InParanoid" id="A0A1Y1UCV1"/>
<dbReference type="Gene3D" id="1.10.357.150">
    <property type="match status" value="1"/>
</dbReference>
<dbReference type="Proteomes" id="UP000193218">
    <property type="component" value="Unassembled WGS sequence"/>
</dbReference>
<dbReference type="STRING" id="4999.A0A1Y1UCV1"/>
<feature type="compositionally biased region" description="Acidic residues" evidence="1">
    <location>
        <begin position="499"/>
        <end position="512"/>
    </location>
</feature>
<dbReference type="InterPro" id="IPR055148">
    <property type="entry name" value="ZW10_C_2"/>
</dbReference>
<feature type="region of interest" description="Disordered" evidence="1">
    <location>
        <begin position="1"/>
        <end position="24"/>
    </location>
</feature>
<feature type="domain" description="ZW10 C-terminal helical" evidence="3">
    <location>
        <begin position="789"/>
        <end position="932"/>
    </location>
</feature>
<feature type="compositionally biased region" description="Pro residues" evidence="1">
    <location>
        <begin position="547"/>
        <end position="556"/>
    </location>
</feature>
<feature type="domain" description="Centromere/kinetochore protein zw10 C-terminal" evidence="2">
    <location>
        <begin position="637"/>
        <end position="767"/>
    </location>
</feature>
<organism evidence="4 5">
    <name type="scientific">Kockovaella imperatae</name>
    <dbReference type="NCBI Taxonomy" id="4999"/>
    <lineage>
        <taxon>Eukaryota</taxon>
        <taxon>Fungi</taxon>
        <taxon>Dikarya</taxon>
        <taxon>Basidiomycota</taxon>
        <taxon>Agaricomycotina</taxon>
        <taxon>Tremellomycetes</taxon>
        <taxon>Tremellales</taxon>
        <taxon>Cuniculitremaceae</taxon>
        <taxon>Kockovaella</taxon>
    </lineage>
</organism>
<dbReference type="GO" id="GO:0007094">
    <property type="term" value="P:mitotic spindle assembly checkpoint signaling"/>
    <property type="evidence" value="ECO:0007669"/>
    <property type="project" value="TreeGrafter"/>
</dbReference>
<dbReference type="GeneID" id="33560975"/>